<sequence>MRVNNATLNLNPYLDAKLNVFTRSTVAPSSIQARSSYIRRGQRELRVVVNRASIGTLDQKLSRPEVDARGVRIDWNQFFNQFWLTSLSFLVEDEEGK</sequence>
<dbReference type="EMBL" id="JASCZI010090648">
    <property type="protein sequence ID" value="MED6143991.1"/>
    <property type="molecule type" value="Genomic_DNA"/>
</dbReference>
<proteinExistence type="predicted"/>
<evidence type="ECO:0000313" key="2">
    <source>
        <dbReference type="Proteomes" id="UP001341840"/>
    </source>
</evidence>
<evidence type="ECO:0000313" key="1">
    <source>
        <dbReference type="EMBL" id="MED6143991.1"/>
    </source>
</evidence>
<protein>
    <submittedName>
        <fullName evidence="1">Uncharacterized protein</fullName>
    </submittedName>
</protein>
<keyword evidence="2" id="KW-1185">Reference proteome</keyword>
<organism evidence="1 2">
    <name type="scientific">Stylosanthes scabra</name>
    <dbReference type="NCBI Taxonomy" id="79078"/>
    <lineage>
        <taxon>Eukaryota</taxon>
        <taxon>Viridiplantae</taxon>
        <taxon>Streptophyta</taxon>
        <taxon>Embryophyta</taxon>
        <taxon>Tracheophyta</taxon>
        <taxon>Spermatophyta</taxon>
        <taxon>Magnoliopsida</taxon>
        <taxon>eudicotyledons</taxon>
        <taxon>Gunneridae</taxon>
        <taxon>Pentapetalae</taxon>
        <taxon>rosids</taxon>
        <taxon>fabids</taxon>
        <taxon>Fabales</taxon>
        <taxon>Fabaceae</taxon>
        <taxon>Papilionoideae</taxon>
        <taxon>50 kb inversion clade</taxon>
        <taxon>dalbergioids sensu lato</taxon>
        <taxon>Dalbergieae</taxon>
        <taxon>Pterocarpus clade</taxon>
        <taxon>Stylosanthes</taxon>
    </lineage>
</organism>
<dbReference type="Proteomes" id="UP001341840">
    <property type="component" value="Unassembled WGS sequence"/>
</dbReference>
<accession>A0ABU6T5H6</accession>
<gene>
    <name evidence="1" type="ORF">PIB30_011236</name>
</gene>
<reference evidence="1 2" key="1">
    <citation type="journal article" date="2023" name="Plants (Basel)">
        <title>Bridging the Gap: Combining Genomics and Transcriptomics Approaches to Understand Stylosanthes scabra, an Orphan Legume from the Brazilian Caatinga.</title>
        <authorList>
            <person name="Ferreira-Neto J.R.C."/>
            <person name="da Silva M.D."/>
            <person name="Binneck E."/>
            <person name="de Melo N.F."/>
            <person name="da Silva R.H."/>
            <person name="de Melo A.L.T.M."/>
            <person name="Pandolfi V."/>
            <person name="Bustamante F.O."/>
            <person name="Brasileiro-Vidal A.C."/>
            <person name="Benko-Iseppon A.M."/>
        </authorList>
    </citation>
    <scope>NUCLEOTIDE SEQUENCE [LARGE SCALE GENOMIC DNA]</scope>
    <source>
        <tissue evidence="1">Leaves</tissue>
    </source>
</reference>
<comment type="caution">
    <text evidence="1">The sequence shown here is derived from an EMBL/GenBank/DDBJ whole genome shotgun (WGS) entry which is preliminary data.</text>
</comment>
<name>A0ABU6T5H6_9FABA</name>